<evidence type="ECO:0000313" key="2">
    <source>
        <dbReference type="EMBL" id="CAK0788425.1"/>
    </source>
</evidence>
<organism evidence="2 3">
    <name type="scientific">Prorocentrum cordatum</name>
    <dbReference type="NCBI Taxonomy" id="2364126"/>
    <lineage>
        <taxon>Eukaryota</taxon>
        <taxon>Sar</taxon>
        <taxon>Alveolata</taxon>
        <taxon>Dinophyceae</taxon>
        <taxon>Prorocentrales</taxon>
        <taxon>Prorocentraceae</taxon>
        <taxon>Prorocentrum</taxon>
    </lineage>
</organism>
<evidence type="ECO:0000256" key="1">
    <source>
        <dbReference type="SAM" id="MobiDB-lite"/>
    </source>
</evidence>
<proteinExistence type="predicted"/>
<feature type="region of interest" description="Disordered" evidence="1">
    <location>
        <begin position="1"/>
        <end position="24"/>
    </location>
</feature>
<accession>A0ABN9P798</accession>
<keyword evidence="3" id="KW-1185">Reference proteome</keyword>
<comment type="caution">
    <text evidence="2">The sequence shown here is derived from an EMBL/GenBank/DDBJ whole genome shotgun (WGS) entry which is preliminary data.</text>
</comment>
<gene>
    <name evidence="2" type="ORF">PCOR1329_LOCUS316</name>
</gene>
<evidence type="ECO:0000313" key="3">
    <source>
        <dbReference type="Proteomes" id="UP001189429"/>
    </source>
</evidence>
<name>A0ABN9P798_9DINO</name>
<reference evidence="2" key="1">
    <citation type="submission" date="2023-10" db="EMBL/GenBank/DDBJ databases">
        <authorList>
            <person name="Chen Y."/>
            <person name="Shah S."/>
            <person name="Dougan E. K."/>
            <person name="Thang M."/>
            <person name="Chan C."/>
        </authorList>
    </citation>
    <scope>NUCLEOTIDE SEQUENCE [LARGE SCALE GENOMIC DNA]</scope>
</reference>
<dbReference type="EMBL" id="CAUYUJ010000050">
    <property type="protein sequence ID" value="CAK0788425.1"/>
    <property type="molecule type" value="Genomic_DNA"/>
</dbReference>
<dbReference type="Proteomes" id="UP001189429">
    <property type="component" value="Unassembled WGS sequence"/>
</dbReference>
<sequence>MEPGGSGPEIFPLGSRFTRTPRPQSKWHRRRFRWRRSYELLMGKRRHDHKPAVLVKAPAKGSYSPPSASQTLLSSPFCFASQSSFLSFTLNGQLRSTAVAVATRRGDARLRDQERLMVPSTTDVSAETPGRP</sequence>
<protein>
    <submittedName>
        <fullName evidence="2">Uncharacterized protein</fullName>
    </submittedName>
</protein>